<feature type="chain" id="PRO_5046816677" description="non-specific serine/threonine protein kinase" evidence="3">
    <location>
        <begin position="21"/>
        <end position="853"/>
    </location>
</feature>
<gene>
    <name evidence="5" type="ORF">HK105_207505</name>
</gene>
<feature type="region of interest" description="Disordered" evidence="2">
    <location>
        <begin position="630"/>
        <end position="674"/>
    </location>
</feature>
<dbReference type="PROSITE" id="PS50011">
    <property type="entry name" value="PROTEIN_KINASE_DOM"/>
    <property type="match status" value="1"/>
</dbReference>
<organism evidence="5 6">
    <name type="scientific">Polyrhizophydium stewartii</name>
    <dbReference type="NCBI Taxonomy" id="2732419"/>
    <lineage>
        <taxon>Eukaryota</taxon>
        <taxon>Fungi</taxon>
        <taxon>Fungi incertae sedis</taxon>
        <taxon>Chytridiomycota</taxon>
        <taxon>Chytridiomycota incertae sedis</taxon>
        <taxon>Chytridiomycetes</taxon>
        <taxon>Rhizophydiales</taxon>
        <taxon>Rhizophydiales incertae sedis</taxon>
        <taxon>Polyrhizophydium</taxon>
    </lineage>
</organism>
<dbReference type="InterPro" id="IPR008271">
    <property type="entry name" value="Ser/Thr_kinase_AS"/>
</dbReference>
<evidence type="ECO:0000313" key="5">
    <source>
        <dbReference type="EMBL" id="KAL2913050.1"/>
    </source>
</evidence>
<dbReference type="SUPFAM" id="SSF56112">
    <property type="entry name" value="Protein kinase-like (PK-like)"/>
    <property type="match status" value="1"/>
</dbReference>
<comment type="caution">
    <text evidence="5">The sequence shown here is derived from an EMBL/GenBank/DDBJ whole genome shotgun (WGS) entry which is preliminary data.</text>
</comment>
<feature type="region of interest" description="Disordered" evidence="2">
    <location>
        <begin position="783"/>
        <end position="848"/>
    </location>
</feature>
<feature type="compositionally biased region" description="Pro residues" evidence="2">
    <location>
        <begin position="801"/>
        <end position="819"/>
    </location>
</feature>
<dbReference type="PROSITE" id="PS00108">
    <property type="entry name" value="PROTEIN_KINASE_ST"/>
    <property type="match status" value="1"/>
</dbReference>
<feature type="compositionally biased region" description="Low complexity" evidence="2">
    <location>
        <begin position="426"/>
        <end position="437"/>
    </location>
</feature>
<reference evidence="5 6" key="1">
    <citation type="submission" date="2023-09" db="EMBL/GenBank/DDBJ databases">
        <title>Pangenome analysis of Batrachochytrium dendrobatidis and related Chytrids.</title>
        <authorList>
            <person name="Yacoub M.N."/>
            <person name="Stajich J.E."/>
            <person name="James T.Y."/>
        </authorList>
    </citation>
    <scope>NUCLEOTIDE SEQUENCE [LARGE SCALE GENOMIC DNA]</scope>
    <source>
        <strain evidence="5 6">JEL0888</strain>
    </source>
</reference>
<feature type="signal peptide" evidence="3">
    <location>
        <begin position="1"/>
        <end position="20"/>
    </location>
</feature>
<dbReference type="Pfam" id="PF00069">
    <property type="entry name" value="Pkinase"/>
    <property type="match status" value="1"/>
</dbReference>
<feature type="compositionally biased region" description="Polar residues" evidence="2">
    <location>
        <begin position="438"/>
        <end position="449"/>
    </location>
</feature>
<dbReference type="Proteomes" id="UP001527925">
    <property type="component" value="Unassembled WGS sequence"/>
</dbReference>
<accession>A0ABR4N0J1</accession>
<keyword evidence="3" id="KW-0732">Signal</keyword>
<feature type="region of interest" description="Disordered" evidence="2">
    <location>
        <begin position="408"/>
        <end position="449"/>
    </location>
</feature>
<feature type="compositionally biased region" description="Gly residues" evidence="2">
    <location>
        <begin position="654"/>
        <end position="671"/>
    </location>
</feature>
<name>A0ABR4N0J1_9FUNG</name>
<sequence>MCATLLAIPAIYACPWPLDARNPVVLLGAIQLALMDLCKIPSDNGKRMWTVLRSLGKGGCGEVYLAQEVGRESKGEYVALKIVKDKRQFLAELNTMKILNGHKLGRGNTPKLICACKKRRALVMDCHAESVATRFEKCRFKFSLKTVLMLALNMMTLSREFHDRTKMVHVDLKPSNFCTTHDGRKLVLIDFGYSTPPTVCLPGQTGTPLFMSWTIQSQGAVAPIWQDDLESLGYVIMFFVGGGKRGLPWGSMRTHRDIASAKNDDTIRSFCAALESTEFAPLAQPLLTYMFVTRDRIRKFVDADFEALFNMFHSVFTACGFVNDGMYDWCLNKKHASAHAAQHLAVPSQSGPAPARRHHARHQHAPRHQDAQHIQPLVAVPAQWPKLDHRFAQPAQSFHGAAMQYHAQAHSMPQPHGHAPLEHARASSPLSATPSPAVQSPSSRPHTQLPSIATFHDPAQWQLQQMHMHTESASRSPVGQMLLPLPMPFGMQIHPSAHQQLLAQTPMTAGSTTAFSSAHQAGDDYATHPLLPLQQMQRQQHHQQHLYQQHQQQQGEMAPLQMQTAIPPHYSFTADGAVGEYQPHLAYSFHPQQPLQHTAMPAMHTQPEMHGPASSPRLTQTQMQDFSAGLAHGAGQGQPAARTSDSYPTVAAAGTGGSNGIGTHGSNGGSNGSDATLVGSVRPTLPPLHAALHHAAQFAAPMPLSTQLPLPLQMKMPMHLQMPMQMPMHLQMPVQFNTHLQTHTHAATGAPTHWHDMDPAMQPPAPMSLATQRHAAMPALHAFGQPGTHASTLTSHTYAAAPPPPSPPPPPHASYPPVPTEHTRPRSAPSVQANLDPPAEYYPGTVNNPLVLI</sequence>
<feature type="compositionally biased region" description="Basic residues" evidence="2">
    <location>
        <begin position="355"/>
        <end position="366"/>
    </location>
</feature>
<evidence type="ECO:0000256" key="2">
    <source>
        <dbReference type="SAM" id="MobiDB-lite"/>
    </source>
</evidence>
<dbReference type="PANTHER" id="PTHR11909">
    <property type="entry name" value="CASEIN KINASE-RELATED"/>
    <property type="match status" value="1"/>
</dbReference>
<proteinExistence type="predicted"/>
<dbReference type="SMART" id="SM00220">
    <property type="entry name" value="S_TKc"/>
    <property type="match status" value="1"/>
</dbReference>
<dbReference type="EC" id="2.7.11.1" evidence="1"/>
<dbReference type="EMBL" id="JADGIZ020000053">
    <property type="protein sequence ID" value="KAL2913050.1"/>
    <property type="molecule type" value="Genomic_DNA"/>
</dbReference>
<dbReference type="Gene3D" id="1.10.510.10">
    <property type="entry name" value="Transferase(Phosphotransferase) domain 1"/>
    <property type="match status" value="1"/>
</dbReference>
<keyword evidence="6" id="KW-1185">Reference proteome</keyword>
<protein>
    <recommendedName>
        <fullName evidence="1">non-specific serine/threonine protein kinase</fullName>
        <ecNumber evidence="1">2.7.11.1</ecNumber>
    </recommendedName>
</protein>
<feature type="domain" description="Protein kinase" evidence="4">
    <location>
        <begin position="49"/>
        <end position="316"/>
    </location>
</feature>
<dbReference type="InterPro" id="IPR000719">
    <property type="entry name" value="Prot_kinase_dom"/>
</dbReference>
<dbReference type="InterPro" id="IPR011009">
    <property type="entry name" value="Kinase-like_dom_sf"/>
</dbReference>
<evidence type="ECO:0000256" key="3">
    <source>
        <dbReference type="SAM" id="SignalP"/>
    </source>
</evidence>
<evidence type="ECO:0000313" key="6">
    <source>
        <dbReference type="Proteomes" id="UP001527925"/>
    </source>
</evidence>
<feature type="region of interest" description="Disordered" evidence="2">
    <location>
        <begin position="341"/>
        <end position="371"/>
    </location>
</feature>
<evidence type="ECO:0000259" key="4">
    <source>
        <dbReference type="PROSITE" id="PS50011"/>
    </source>
</evidence>
<evidence type="ECO:0000256" key="1">
    <source>
        <dbReference type="ARBA" id="ARBA00012513"/>
    </source>
</evidence>
<dbReference type="InterPro" id="IPR050235">
    <property type="entry name" value="CK1_Ser-Thr_kinase"/>
</dbReference>